<accession>A0A7M3SY14</accession>
<protein>
    <submittedName>
        <fullName evidence="4">T9SS type A sorting domain-containing protein</fullName>
    </submittedName>
</protein>
<feature type="chain" id="PRO_5029716189" evidence="2">
    <location>
        <begin position="22"/>
        <end position="1019"/>
    </location>
</feature>
<reference evidence="4 5" key="1">
    <citation type="submission" date="2019-07" db="EMBL/GenBank/DDBJ databases">
        <title>Gramella aestuarii sp. nov., isolated from a tidal flat, and emended description of Gramella echinicola.</title>
        <authorList>
            <person name="Liu L."/>
        </authorList>
    </citation>
    <scope>NUCLEOTIDE SEQUENCE [LARGE SCALE GENOMIC DNA]</scope>
    <source>
        <strain evidence="4 5">BS12</strain>
    </source>
</reference>
<gene>
    <name evidence="4" type="ORF">FLP08_02825</name>
</gene>
<feature type="signal peptide" evidence="2">
    <location>
        <begin position="1"/>
        <end position="21"/>
    </location>
</feature>
<proteinExistence type="predicted"/>
<dbReference type="SUPFAM" id="SSF103647">
    <property type="entry name" value="TSP type-3 repeat"/>
    <property type="match status" value="1"/>
</dbReference>
<dbReference type="Proteomes" id="UP000460416">
    <property type="component" value="Unassembled WGS sequence"/>
</dbReference>
<keyword evidence="5" id="KW-1185">Reference proteome</keyword>
<evidence type="ECO:0000259" key="3">
    <source>
        <dbReference type="Pfam" id="PF18962"/>
    </source>
</evidence>
<dbReference type="RefSeq" id="WP_156273822.1">
    <property type="nucleotide sequence ID" value="NZ_BAABGI010000002.1"/>
</dbReference>
<evidence type="ECO:0000313" key="5">
    <source>
        <dbReference type="Proteomes" id="UP000460416"/>
    </source>
</evidence>
<dbReference type="EMBL" id="VJVW01000001">
    <property type="protein sequence ID" value="MUP41495.1"/>
    <property type="molecule type" value="Genomic_DNA"/>
</dbReference>
<name>A0A7M3SY14_9FLAO</name>
<evidence type="ECO:0000256" key="1">
    <source>
        <dbReference type="ARBA" id="ARBA00022729"/>
    </source>
</evidence>
<evidence type="ECO:0000256" key="2">
    <source>
        <dbReference type="SAM" id="SignalP"/>
    </source>
</evidence>
<dbReference type="InterPro" id="IPR028974">
    <property type="entry name" value="TSP_type-3_rpt"/>
</dbReference>
<feature type="domain" description="Secretion system C-terminal sorting" evidence="3">
    <location>
        <begin position="947"/>
        <end position="1014"/>
    </location>
</feature>
<dbReference type="OrthoDB" id="1489153at2"/>
<keyword evidence="1 2" id="KW-0732">Signal</keyword>
<dbReference type="NCBIfam" id="TIGR04183">
    <property type="entry name" value="Por_Secre_tail"/>
    <property type="match status" value="1"/>
</dbReference>
<evidence type="ECO:0000313" key="4">
    <source>
        <dbReference type="EMBL" id="MUP41495.1"/>
    </source>
</evidence>
<dbReference type="InterPro" id="IPR026444">
    <property type="entry name" value="Secre_tail"/>
</dbReference>
<dbReference type="GO" id="GO:0005509">
    <property type="term" value="F:calcium ion binding"/>
    <property type="evidence" value="ECO:0007669"/>
    <property type="project" value="InterPro"/>
</dbReference>
<dbReference type="AlphaFoldDB" id="A0A7M3SY14"/>
<comment type="caution">
    <text evidence="4">The sequence shown here is derived from an EMBL/GenBank/DDBJ whole genome shotgun (WGS) entry which is preliminary data.</text>
</comment>
<dbReference type="Pfam" id="PF18962">
    <property type="entry name" value="Por_Secre_tail"/>
    <property type="match status" value="1"/>
</dbReference>
<organism evidence="4 5">
    <name type="scientific">Christiangramia aestuarii</name>
    <dbReference type="NCBI Taxonomy" id="1028746"/>
    <lineage>
        <taxon>Bacteria</taxon>
        <taxon>Pseudomonadati</taxon>
        <taxon>Bacteroidota</taxon>
        <taxon>Flavobacteriia</taxon>
        <taxon>Flavobacteriales</taxon>
        <taxon>Flavobacteriaceae</taxon>
        <taxon>Christiangramia</taxon>
    </lineage>
</organism>
<sequence length="1019" mass="117372">MNFTTLRIFLGILLAPLFLNAQEVPEPLVPTKMVTYGNHRHTSRDAIYFSATDSQGNLIILGTTERDFSFTDVKIVSLNKDLEENWTDRLSWGGTSYDYPLDMFIDKDDHIWVISKNYLGGTAANFIITRYTPSGEKLWEYISPEPLETSTLNMRQYPHFFDDEGFLNFSFSRNGQYHPEYSFFRISPQGSIQDRYDLVGPFSIMTNFQNFYRGLSLEYYEGVETLYYLKFRKDDIHRVHVELTEEQDSQLRNSIYEETSLNLVDSSGNYIFIGDGKFHASDNSMHEGIIMMSLTSEGTINFFNKDDPDNDKYFLDATLGENNEILVLSNSHAISERANEPDLSLERYSQSGELLSSKRIPGLTANFGKFSENGIIIRTTSGEIQQYNEQLQLISSTSETAHQSYFHLSNIHSIEEKPFEVGTYISKKYEDSDYLGEQNFHVRKLENDQVSAEFNFNGEGTSKFYNYKMVEQANGEIIVSCREFYGPHNIGAYGSKAPSDKKLIRFSSELEYMDEEIVDFDFDLWQEPGHEFINENGEKYTYEIGEDERSVNFYRDGNLEWTRNLNLPDNYSKINHSNKVDKEGNFIVSSSLYRTTYGKIHRLTPENEYSFLDTGGSMNKMLILKNNWIFSFFEDYSIRIYAPDLSLISFNQYERNYFDSENAPYLVEKNNKIMLNVKHLGLVKVFNQYGQFESQFSLKGYIHPSVAFFNEKDDFIVYHLTGQGLYTEHGFNWSRLAISSYGDLVEDYLKDTTNNDQDNDGVIDLYDQCPDTPEGVTVNEAGCELLQLPTDNFSIQTRDETCLGSKNGKLSVEVKQEHNYIINLNDEQHEFRLGMYFEALAPGSYTACIMVKAEPQTERCFEFEIREGQSLKATSNLVGKNMNIHIEKGSAPFNVELDGRNLGTFNSTNFQVLVENGGRLKIRSAQECEGDIEILVNEKESVYLVTNPVHNQAEFIFSKVQSGKIKVKIYNTSGQVLISRKKEQSHDNKLLIDTSSLVTGIYYVQFELENQHILKMIKR</sequence>